<dbReference type="RefSeq" id="WP_021660808.1">
    <property type="nucleotide sequence ID" value="NZ_FQVY01000004.1"/>
</dbReference>
<dbReference type="EMBL" id="FQVY01000004">
    <property type="protein sequence ID" value="SHG50579.1"/>
    <property type="molecule type" value="Genomic_DNA"/>
</dbReference>
<evidence type="ECO:0008006" key="3">
    <source>
        <dbReference type="Google" id="ProtNLM"/>
    </source>
</evidence>
<organism evidence="1 2">
    <name type="scientific">Bittarella massiliensis</name>
    <name type="common">ex Durand et al. 2017</name>
    <dbReference type="NCBI Taxonomy" id="1720313"/>
    <lineage>
        <taxon>Bacteria</taxon>
        <taxon>Bacillati</taxon>
        <taxon>Bacillota</taxon>
        <taxon>Clostridia</taxon>
        <taxon>Eubacteriales</taxon>
        <taxon>Oscillospiraceae</taxon>
        <taxon>Bittarella (ex Durand et al. 2017)</taxon>
    </lineage>
</organism>
<name>A0AAQ1MF76_9FIRM</name>
<accession>A0AAQ1MF76</accession>
<proteinExistence type="predicted"/>
<gene>
    <name evidence="1" type="ORF">SAMN05444424_2594</name>
</gene>
<evidence type="ECO:0000313" key="1">
    <source>
        <dbReference type="EMBL" id="SHG50579.1"/>
    </source>
</evidence>
<dbReference type="Proteomes" id="UP000184089">
    <property type="component" value="Unassembled WGS sequence"/>
</dbReference>
<comment type="caution">
    <text evidence="1">The sequence shown here is derived from an EMBL/GenBank/DDBJ whole genome shotgun (WGS) entry which is preliminary data.</text>
</comment>
<protein>
    <recommendedName>
        <fullName evidence="3">Bacteriophage Gp15 protein</fullName>
    </recommendedName>
</protein>
<sequence>MPDFRAAKKASEVGWYDPEFDRVLIEQSIAKQYGVLPSQQEDLSYSDWYKMVGGLMPDTPLGQVVAIRSEQDRDRLKHFSPAQRRERAEWAAFAAHKKRTPQETENQKQQLASLQAAFASMFKRK</sequence>
<evidence type="ECO:0000313" key="2">
    <source>
        <dbReference type="Proteomes" id="UP000184089"/>
    </source>
</evidence>
<reference evidence="2" key="1">
    <citation type="submission" date="2016-11" db="EMBL/GenBank/DDBJ databases">
        <authorList>
            <person name="Jaros S."/>
            <person name="Januszkiewicz K."/>
            <person name="Wedrychowicz H."/>
        </authorList>
    </citation>
    <scope>NUCLEOTIDE SEQUENCE [LARGE SCALE GENOMIC DNA]</scope>
    <source>
        <strain evidence="2">DSM 4029</strain>
    </source>
</reference>
<dbReference type="AlphaFoldDB" id="A0AAQ1MF76"/>